<proteinExistence type="predicted"/>
<feature type="signal peptide" evidence="1">
    <location>
        <begin position="1"/>
        <end position="28"/>
    </location>
</feature>
<evidence type="ECO:0000256" key="1">
    <source>
        <dbReference type="SAM" id="SignalP"/>
    </source>
</evidence>
<evidence type="ECO:0000313" key="3">
    <source>
        <dbReference type="EMBL" id="MCF2530345.1"/>
    </source>
</evidence>
<feature type="domain" description="DUF6299" evidence="2">
    <location>
        <begin position="35"/>
        <end position="144"/>
    </location>
</feature>
<protein>
    <submittedName>
        <fullName evidence="3">DUF6299 family protein</fullName>
    </submittedName>
</protein>
<gene>
    <name evidence="3" type="ORF">LZ495_24415</name>
</gene>
<name>A0AA41Q3K1_9ACTN</name>
<organism evidence="3 4">
    <name type="scientific">Yinghuangia soli</name>
    <dbReference type="NCBI Taxonomy" id="2908204"/>
    <lineage>
        <taxon>Bacteria</taxon>
        <taxon>Bacillati</taxon>
        <taxon>Actinomycetota</taxon>
        <taxon>Actinomycetes</taxon>
        <taxon>Kitasatosporales</taxon>
        <taxon>Streptomycetaceae</taxon>
        <taxon>Yinghuangia</taxon>
    </lineage>
</organism>
<evidence type="ECO:0000313" key="4">
    <source>
        <dbReference type="Proteomes" id="UP001165378"/>
    </source>
</evidence>
<feature type="chain" id="PRO_5041264031" evidence="1">
    <location>
        <begin position="29"/>
        <end position="147"/>
    </location>
</feature>
<comment type="caution">
    <text evidence="3">The sequence shown here is derived from an EMBL/GenBank/DDBJ whole genome shotgun (WGS) entry which is preliminary data.</text>
</comment>
<dbReference type="RefSeq" id="WP_235055001.1">
    <property type="nucleotide sequence ID" value="NZ_JAKFHA010000015.1"/>
</dbReference>
<accession>A0AA41Q3K1</accession>
<reference evidence="3" key="1">
    <citation type="submission" date="2022-01" db="EMBL/GenBank/DDBJ databases">
        <title>Genome-Based Taxonomic Classification of the Phylum Actinobacteria.</title>
        <authorList>
            <person name="Gao Y."/>
        </authorList>
    </citation>
    <scope>NUCLEOTIDE SEQUENCE</scope>
    <source>
        <strain evidence="3">KLBMP 8922</strain>
    </source>
</reference>
<keyword evidence="4" id="KW-1185">Reference proteome</keyword>
<evidence type="ECO:0000259" key="2">
    <source>
        <dbReference type="Pfam" id="PF19816"/>
    </source>
</evidence>
<keyword evidence="1" id="KW-0732">Signal</keyword>
<dbReference type="Pfam" id="PF19816">
    <property type="entry name" value="DUF6299"/>
    <property type="match status" value="1"/>
</dbReference>
<dbReference type="Proteomes" id="UP001165378">
    <property type="component" value="Unassembled WGS sequence"/>
</dbReference>
<dbReference type="EMBL" id="JAKFHA010000015">
    <property type="protein sequence ID" value="MCF2530345.1"/>
    <property type="molecule type" value="Genomic_DNA"/>
</dbReference>
<sequence length="147" mass="15009">MIKNVHRVRVLVACCAAAAALPFQFVGAAEASSPRDFVALAETGAIAEDGTVTLSGTYRCAPGRQGAVFVSSKLIQADGGSGIGGSFADCDGRAHQWSNKGKPATAATPGAARGEATLLRMDTSRGLIPIPSILATDHRDLELADAT</sequence>
<dbReference type="InterPro" id="IPR046266">
    <property type="entry name" value="DUF6299"/>
</dbReference>
<dbReference type="AlphaFoldDB" id="A0AA41Q3K1"/>